<evidence type="ECO:0000256" key="1">
    <source>
        <dbReference type="SAM" id="MobiDB-lite"/>
    </source>
</evidence>
<evidence type="ECO:0008006" key="5">
    <source>
        <dbReference type="Google" id="ProtNLM"/>
    </source>
</evidence>
<dbReference type="PANTHER" id="PTHR16861:SF4">
    <property type="entry name" value="SH3 DOMAIN PROTEIN (AFU_ORTHOLOGUE AFUA_1G13610)"/>
    <property type="match status" value="1"/>
</dbReference>
<name>A0A6A5JXW2_9PLEO</name>
<organism evidence="3 4">
    <name type="scientific">Decorospora gaudefroyi</name>
    <dbReference type="NCBI Taxonomy" id="184978"/>
    <lineage>
        <taxon>Eukaryota</taxon>
        <taxon>Fungi</taxon>
        <taxon>Dikarya</taxon>
        <taxon>Ascomycota</taxon>
        <taxon>Pezizomycotina</taxon>
        <taxon>Dothideomycetes</taxon>
        <taxon>Pleosporomycetidae</taxon>
        <taxon>Pleosporales</taxon>
        <taxon>Pleosporineae</taxon>
        <taxon>Pleosporaceae</taxon>
        <taxon>Decorospora</taxon>
    </lineage>
</organism>
<dbReference type="Proteomes" id="UP000800040">
    <property type="component" value="Unassembled WGS sequence"/>
</dbReference>
<evidence type="ECO:0000256" key="2">
    <source>
        <dbReference type="SAM" id="Phobius"/>
    </source>
</evidence>
<keyword evidence="4" id="KW-1185">Reference proteome</keyword>
<keyword evidence="2" id="KW-0812">Transmembrane</keyword>
<keyword evidence="2" id="KW-1133">Transmembrane helix</keyword>
<sequence>MAGIDLPIMTSSTSTLTSTSLAAFGPLITPFVPPTYCATALANCAERVTSGIDSCWLELGRDCDPLGSSTYASACYPGGTEPLPVYASTYSQILYSPATACPAGWTAWTGWGDGEVTVQCCPTGFTTGVAVSGSISESSCLSYFDYESSTLIVQSCRSGNTPSLYTATTSRKNNLVWIKLIQIVLGTADASATLSDASSSPLPATASTTPTTDSSSPPTGDPTRKGSASSLAPGAIAGIVIGAVAAILLLVAALFFFRRRRRRHTALDTSPPSSSSLPELNTAKGERGSATTSGPEMRLSHPNDGFDYGTPELR</sequence>
<protein>
    <recommendedName>
        <fullName evidence="5">Mid2 domain-containing protein</fullName>
    </recommendedName>
</protein>
<dbReference type="EMBL" id="ML975465">
    <property type="protein sequence ID" value="KAF1829129.1"/>
    <property type="molecule type" value="Genomic_DNA"/>
</dbReference>
<feature type="region of interest" description="Disordered" evidence="1">
    <location>
        <begin position="195"/>
        <end position="228"/>
    </location>
</feature>
<dbReference type="PANTHER" id="PTHR16861">
    <property type="entry name" value="GLYCOPROTEIN 38"/>
    <property type="match status" value="1"/>
</dbReference>
<feature type="transmembrane region" description="Helical" evidence="2">
    <location>
        <begin position="231"/>
        <end position="257"/>
    </location>
</feature>
<accession>A0A6A5JXW2</accession>
<dbReference type="AlphaFoldDB" id="A0A6A5JXW2"/>
<keyword evidence="2" id="KW-0472">Membrane</keyword>
<proteinExistence type="predicted"/>
<feature type="region of interest" description="Disordered" evidence="1">
    <location>
        <begin position="265"/>
        <end position="314"/>
    </location>
</feature>
<gene>
    <name evidence="3" type="ORF">BDW02DRAFT_634689</name>
</gene>
<evidence type="ECO:0000313" key="4">
    <source>
        <dbReference type="Proteomes" id="UP000800040"/>
    </source>
</evidence>
<reference evidence="3" key="1">
    <citation type="submission" date="2020-01" db="EMBL/GenBank/DDBJ databases">
        <authorList>
            <consortium name="DOE Joint Genome Institute"/>
            <person name="Haridas S."/>
            <person name="Albert R."/>
            <person name="Binder M."/>
            <person name="Bloem J."/>
            <person name="Labutti K."/>
            <person name="Salamov A."/>
            <person name="Andreopoulos B."/>
            <person name="Baker S.E."/>
            <person name="Barry K."/>
            <person name="Bills G."/>
            <person name="Bluhm B.H."/>
            <person name="Cannon C."/>
            <person name="Castanera R."/>
            <person name="Culley D.E."/>
            <person name="Daum C."/>
            <person name="Ezra D."/>
            <person name="Gonzalez J.B."/>
            <person name="Henrissat B."/>
            <person name="Kuo A."/>
            <person name="Liang C."/>
            <person name="Lipzen A."/>
            <person name="Lutzoni F."/>
            <person name="Magnuson J."/>
            <person name="Mondo S."/>
            <person name="Nolan M."/>
            <person name="Ohm R."/>
            <person name="Pangilinan J."/>
            <person name="Park H.-J."/>
            <person name="Ramirez L."/>
            <person name="Alfaro M."/>
            <person name="Sun H."/>
            <person name="Tritt A."/>
            <person name="Yoshinaga Y."/>
            <person name="Zwiers L.-H."/>
            <person name="Turgeon B.G."/>
            <person name="Goodwin S.B."/>
            <person name="Spatafora J.W."/>
            <person name="Crous P.W."/>
            <person name="Grigoriev I.V."/>
        </authorList>
    </citation>
    <scope>NUCLEOTIDE SEQUENCE</scope>
    <source>
        <strain evidence="3">P77</strain>
    </source>
</reference>
<feature type="compositionally biased region" description="Low complexity" evidence="1">
    <location>
        <begin position="195"/>
        <end position="218"/>
    </location>
</feature>
<evidence type="ECO:0000313" key="3">
    <source>
        <dbReference type="EMBL" id="KAF1829129.1"/>
    </source>
</evidence>